<dbReference type="AlphaFoldDB" id="A0A367G8E6"/>
<proteinExistence type="predicted"/>
<dbReference type="InterPro" id="IPR003646">
    <property type="entry name" value="SH3-like_bac-type"/>
</dbReference>
<reference evidence="3 4" key="1">
    <citation type="submission" date="2018-02" db="EMBL/GenBank/DDBJ databases">
        <title>Complete genome sequencing of Faecalibacterium prausnitzii strains isolated from the human gut.</title>
        <authorList>
            <person name="Fitzgerald B.C."/>
            <person name="Shkoporov A.N."/>
            <person name="Ross P.R."/>
            <person name="Hill C."/>
        </authorList>
    </citation>
    <scope>NUCLEOTIDE SEQUENCE [LARGE SCALE GENOMIC DNA]</scope>
    <source>
        <strain evidence="3 4">APC942/31-1</strain>
    </source>
</reference>
<organism evidence="3 4">
    <name type="scientific">Blautia obeum</name>
    <dbReference type="NCBI Taxonomy" id="40520"/>
    <lineage>
        <taxon>Bacteria</taxon>
        <taxon>Bacillati</taxon>
        <taxon>Bacillota</taxon>
        <taxon>Clostridia</taxon>
        <taxon>Lachnospirales</taxon>
        <taxon>Lachnospiraceae</taxon>
        <taxon>Blautia</taxon>
    </lineage>
</organism>
<gene>
    <name evidence="3" type="ORF">C4886_01965</name>
</gene>
<dbReference type="InterPro" id="IPR008964">
    <property type="entry name" value="Invasin/intimin_cell_adhesion"/>
</dbReference>
<dbReference type="EMBL" id="PSQG01000002">
    <property type="protein sequence ID" value="RCH46149.1"/>
    <property type="molecule type" value="Genomic_DNA"/>
</dbReference>
<evidence type="ECO:0000259" key="2">
    <source>
        <dbReference type="PROSITE" id="PS51781"/>
    </source>
</evidence>
<evidence type="ECO:0000313" key="3">
    <source>
        <dbReference type="EMBL" id="RCH46149.1"/>
    </source>
</evidence>
<feature type="coiled-coil region" evidence="1">
    <location>
        <begin position="638"/>
        <end position="691"/>
    </location>
</feature>
<sequence length="695" mass="77179">MKKKTRWIMYLCLIMILTVGKVSFVKADVYQGETLPMSVSKLVDMASRKTGGQYFVIFYEGFRDGRLEMSSFSATKNFKVIWDYGIDTTFCDGDVKQYHYNNGEFVLDRYYDRLTDYATGIVASNVDIYDASGRIVFKNNQGIKNINKAAVSGLKPQYTYTGKGITPSVTVSVDGITLKKDTDYSLSYKNNKNVGTATISIKGKGKYTGTKNLTFTIVKIILQNQTIKVNSSFLKSYSANGTFKLNATAKGKLSYKSSNTKVVTVSSKGVVTIKGTGNAVITVKAGKVLNKYNAASKNVKIKIVLKNKNMYVQPYKGVSLKSKASLTGKKVTAIPYAGAVEVKSYSNGWAYVTYKGKKGYIQEKNLGDVKPVPASSDKLLTQYSNQMSYRLVDFTKKFSKNAYRSNVTATSTEQLKKLGNMINVYASSQIIEKDKKEILEAFADAVLQAILNSNINKYETNQKKMLDQISSQIKGGLKSGSKKVTVSSGKTYTVDFNIAAQSYGGIGATVSWAYVTYGSQRYTLVISSTSEQIDAVLASYCTALAQLNTDCWKDFMSAYITGGWKLSGLNANYKLTDQKVRTYLDRSELLIRAIAGDEKAKTKLLESGSKDMKDKLKDMSNSAFRKYIKEHIKNGDKILKAADKYKKLSSKYKDWKNKYNTWKKSGKGTDLEKAEAACDQFKEILEELNLAISSM</sequence>
<comment type="caution">
    <text evidence="3">The sequence shown here is derived from an EMBL/GenBank/DDBJ whole genome shotgun (WGS) entry which is preliminary data.</text>
</comment>
<dbReference type="RefSeq" id="WP_114001547.1">
    <property type="nucleotide sequence ID" value="NZ_PSQG01000002.1"/>
</dbReference>
<accession>A0A367G8E6</accession>
<name>A0A367G8E6_9FIRM</name>
<dbReference type="Gene3D" id="2.60.40.1080">
    <property type="match status" value="1"/>
</dbReference>
<evidence type="ECO:0000256" key="1">
    <source>
        <dbReference type="SAM" id="Coils"/>
    </source>
</evidence>
<keyword evidence="1" id="KW-0175">Coiled coil</keyword>
<evidence type="ECO:0000313" key="4">
    <source>
        <dbReference type="Proteomes" id="UP000253208"/>
    </source>
</evidence>
<dbReference type="PROSITE" id="PS51781">
    <property type="entry name" value="SH3B"/>
    <property type="match status" value="1"/>
</dbReference>
<feature type="domain" description="SH3b" evidence="2">
    <location>
        <begin position="307"/>
        <end position="370"/>
    </location>
</feature>
<dbReference type="Proteomes" id="UP000253208">
    <property type="component" value="Unassembled WGS sequence"/>
</dbReference>
<dbReference type="SUPFAM" id="SSF49373">
    <property type="entry name" value="Invasin/intimin cell-adhesion fragments"/>
    <property type="match status" value="1"/>
</dbReference>
<protein>
    <recommendedName>
        <fullName evidence="2">SH3b domain-containing protein</fullName>
    </recommendedName>
</protein>
<dbReference type="Gene3D" id="2.30.30.40">
    <property type="entry name" value="SH3 Domains"/>
    <property type="match status" value="1"/>
</dbReference>